<evidence type="ECO:0000313" key="6">
    <source>
        <dbReference type="Proteomes" id="UP001152798"/>
    </source>
</evidence>
<evidence type="ECO:0008006" key="7">
    <source>
        <dbReference type="Google" id="ProtNLM"/>
    </source>
</evidence>
<dbReference type="InterPro" id="IPR016024">
    <property type="entry name" value="ARM-type_fold"/>
</dbReference>
<dbReference type="PANTHER" id="PTHR12354:SF1">
    <property type="entry name" value="INTERFERON-RELATED DEVELOPMENTAL REGULATOR 1"/>
    <property type="match status" value="1"/>
</dbReference>
<accession>A0A9P0H7Y9</accession>
<gene>
    <name evidence="5" type="ORF">NEZAVI_LOCUS6944</name>
</gene>
<evidence type="ECO:0000259" key="4">
    <source>
        <dbReference type="Pfam" id="PF05004"/>
    </source>
</evidence>
<dbReference type="InterPro" id="IPR006921">
    <property type="entry name" value="Interferon-rel_develop_reg_C"/>
</dbReference>
<protein>
    <recommendedName>
        <fullName evidence="7">Interferon-related developmental regulator 1</fullName>
    </recommendedName>
</protein>
<dbReference type="InterPro" id="IPR039777">
    <property type="entry name" value="IFRD"/>
</dbReference>
<dbReference type="OrthoDB" id="18978at2759"/>
<evidence type="ECO:0000259" key="3">
    <source>
        <dbReference type="Pfam" id="PF04836"/>
    </source>
</evidence>
<dbReference type="Proteomes" id="UP001152798">
    <property type="component" value="Chromosome 3"/>
</dbReference>
<dbReference type="Pfam" id="PF05004">
    <property type="entry name" value="IFRD"/>
    <property type="match status" value="1"/>
</dbReference>
<feature type="region of interest" description="Disordered" evidence="2">
    <location>
        <begin position="1"/>
        <end position="35"/>
    </location>
</feature>
<proteinExistence type="inferred from homology"/>
<sequence>MPKGKKKGKSMGGGKSRGEILGTSDEDSLNDNNSVISLNSDGTYLDDGVGFDEPDEQAQSDVFEEKLMEAIDGLTQKSAQGRTSCLESVGASLTMKYIPEFVLNRKMTLTDCIERCLKKGRGVEQAAAAQLATLLCVQLGSGDYTDEVFREISPLLTLILLDHSMSVIARSKCSWALGLLSFLANTGDVDETMSTLESIFSGSYRKGDGSIPTVAPEIASLHYAALSAWSLLLTITDLSSLSSLPTLSQLSGLLDSTHLDVRMAAGEGIALLLEQARQVSDDWLLEVDEDLLEKLRQLATDSHKYRAKKDRKTQRSSFRDILRFVENDEPPNIQVRFGQEALALDSWSRKKQYDAFCQVLGSGLNLHLRENDLLRDILELGEKISPLNMNAVKQTKLARHLMNAANFKARSISRAKNRDKRSAVVIM</sequence>
<keyword evidence="6" id="KW-1185">Reference proteome</keyword>
<dbReference type="AlphaFoldDB" id="A0A9P0H7Y9"/>
<feature type="domain" description="Interferon-related developmental regulator N-terminal" evidence="4">
    <location>
        <begin position="34"/>
        <end position="326"/>
    </location>
</feature>
<reference evidence="5" key="1">
    <citation type="submission" date="2022-01" db="EMBL/GenBank/DDBJ databases">
        <authorList>
            <person name="King R."/>
        </authorList>
    </citation>
    <scope>NUCLEOTIDE SEQUENCE</scope>
</reference>
<evidence type="ECO:0000256" key="2">
    <source>
        <dbReference type="SAM" id="MobiDB-lite"/>
    </source>
</evidence>
<dbReference type="SUPFAM" id="SSF48371">
    <property type="entry name" value="ARM repeat"/>
    <property type="match status" value="1"/>
</dbReference>
<name>A0A9P0H7Y9_NEZVI</name>
<dbReference type="EMBL" id="OV725079">
    <property type="protein sequence ID" value="CAH1397009.1"/>
    <property type="molecule type" value="Genomic_DNA"/>
</dbReference>
<dbReference type="InterPro" id="IPR007701">
    <property type="entry name" value="Interferon-rel_develop_reg_N"/>
</dbReference>
<evidence type="ECO:0000256" key="1">
    <source>
        <dbReference type="ARBA" id="ARBA00008828"/>
    </source>
</evidence>
<feature type="domain" description="Interferon-related developmental regulator C-terminal" evidence="3">
    <location>
        <begin position="371"/>
        <end position="422"/>
    </location>
</feature>
<comment type="similarity">
    <text evidence="1">Belongs to the IFRD family.</text>
</comment>
<organism evidence="5 6">
    <name type="scientific">Nezara viridula</name>
    <name type="common">Southern green stink bug</name>
    <name type="synonym">Cimex viridulus</name>
    <dbReference type="NCBI Taxonomy" id="85310"/>
    <lineage>
        <taxon>Eukaryota</taxon>
        <taxon>Metazoa</taxon>
        <taxon>Ecdysozoa</taxon>
        <taxon>Arthropoda</taxon>
        <taxon>Hexapoda</taxon>
        <taxon>Insecta</taxon>
        <taxon>Pterygota</taxon>
        <taxon>Neoptera</taxon>
        <taxon>Paraneoptera</taxon>
        <taxon>Hemiptera</taxon>
        <taxon>Heteroptera</taxon>
        <taxon>Panheteroptera</taxon>
        <taxon>Pentatomomorpha</taxon>
        <taxon>Pentatomoidea</taxon>
        <taxon>Pentatomidae</taxon>
        <taxon>Pentatominae</taxon>
        <taxon>Nezara</taxon>
    </lineage>
</organism>
<dbReference type="Pfam" id="PF04836">
    <property type="entry name" value="IFRD_C"/>
    <property type="match status" value="1"/>
</dbReference>
<dbReference type="PANTHER" id="PTHR12354">
    <property type="entry name" value="INTERFERON-RELATED DEVELOPMENTAL REGULATOR"/>
    <property type="match status" value="1"/>
</dbReference>
<evidence type="ECO:0000313" key="5">
    <source>
        <dbReference type="EMBL" id="CAH1397009.1"/>
    </source>
</evidence>